<sequence>MYETFNDTPAPQIVKVPMSRLKVMVAVIGLTLLQMSGIAKAGPTEPVAKPLTAAQQVQVRRSVYDNGPTYTRPDEGPFQGKRTLTLPPDLVACYRANPVETLRLLTEIVRGGAPKDAVLAAAYGDALAGDPVVAALVTSLPHEYIDRPGADAQRSARPRLIESAEKHVREAENREKDKSSKRD</sequence>
<protein>
    <submittedName>
        <fullName evidence="2">Uncharacterized protein</fullName>
    </submittedName>
</protein>
<dbReference type="Proteomes" id="UP000245802">
    <property type="component" value="Chromosome"/>
</dbReference>
<evidence type="ECO:0000313" key="3">
    <source>
        <dbReference type="Proteomes" id="UP000245802"/>
    </source>
</evidence>
<feature type="region of interest" description="Disordered" evidence="1">
    <location>
        <begin position="146"/>
        <end position="183"/>
    </location>
</feature>
<proteinExistence type="predicted"/>
<dbReference type="KEGG" id="gog:C1280_26640"/>
<gene>
    <name evidence="2" type="ORF">C1280_26640</name>
</gene>
<feature type="compositionally biased region" description="Basic and acidic residues" evidence="1">
    <location>
        <begin position="159"/>
        <end position="183"/>
    </location>
</feature>
<reference evidence="2 3" key="1">
    <citation type="submission" date="2018-01" db="EMBL/GenBank/DDBJ databases">
        <title>G. obscuriglobus.</title>
        <authorList>
            <person name="Franke J."/>
            <person name="Blomberg W."/>
            <person name="Selmecki A."/>
        </authorList>
    </citation>
    <scope>NUCLEOTIDE SEQUENCE [LARGE SCALE GENOMIC DNA]</scope>
    <source>
        <strain evidence="2 3">DSM 5831</strain>
    </source>
</reference>
<accession>A0A2Z3H389</accession>
<keyword evidence="3" id="KW-1185">Reference proteome</keyword>
<organism evidence="2 3">
    <name type="scientific">Gemmata obscuriglobus</name>
    <dbReference type="NCBI Taxonomy" id="114"/>
    <lineage>
        <taxon>Bacteria</taxon>
        <taxon>Pseudomonadati</taxon>
        <taxon>Planctomycetota</taxon>
        <taxon>Planctomycetia</taxon>
        <taxon>Gemmatales</taxon>
        <taxon>Gemmataceae</taxon>
        <taxon>Gemmata</taxon>
    </lineage>
</organism>
<name>A0A2Z3H389_9BACT</name>
<dbReference type="EMBL" id="CP025958">
    <property type="protein sequence ID" value="AWM40228.1"/>
    <property type="molecule type" value="Genomic_DNA"/>
</dbReference>
<evidence type="ECO:0000256" key="1">
    <source>
        <dbReference type="SAM" id="MobiDB-lite"/>
    </source>
</evidence>
<dbReference type="AlphaFoldDB" id="A0A2Z3H389"/>
<evidence type="ECO:0000313" key="2">
    <source>
        <dbReference type="EMBL" id="AWM40228.1"/>
    </source>
</evidence>